<comment type="similarity">
    <text evidence="1">Belongs to the IPP transferase family.</text>
</comment>
<comment type="function">
    <text evidence="9">Involved in cytokinin biosynthesis. Catalyzes the transfer of an isopentenyl group from dimethylallyl diphosphate (DMAPP) to ATP and ADP.</text>
</comment>
<dbReference type="Pfam" id="PF01715">
    <property type="entry name" value="IPPT"/>
    <property type="match status" value="2"/>
</dbReference>
<dbReference type="GO" id="GO:0009536">
    <property type="term" value="C:plastid"/>
    <property type="evidence" value="ECO:0007669"/>
    <property type="project" value="EnsemblPlants"/>
</dbReference>
<evidence type="ECO:0000256" key="10">
    <source>
        <dbReference type="ARBA" id="ARBA00066838"/>
    </source>
</evidence>
<dbReference type="AlphaFoldDB" id="A0A2P6PW48"/>
<dbReference type="EMBL" id="PDCK01000044">
    <property type="protein sequence ID" value="PRQ26148.1"/>
    <property type="molecule type" value="Genomic_DNA"/>
</dbReference>
<dbReference type="OMA" id="IKANTCG"/>
<evidence type="ECO:0000256" key="3">
    <source>
        <dbReference type="ARBA" id="ARBA00022712"/>
    </source>
</evidence>
<feature type="signal peptide" evidence="11">
    <location>
        <begin position="1"/>
        <end position="19"/>
    </location>
</feature>
<dbReference type="FunFam" id="1.10.287.890:FF:000002">
    <property type="entry name" value="Adenylate isopentenyltransferase 5, chloroplastic"/>
    <property type="match status" value="1"/>
</dbReference>
<evidence type="ECO:0000256" key="8">
    <source>
        <dbReference type="ARBA" id="ARBA00052386"/>
    </source>
</evidence>
<dbReference type="GO" id="GO:0005739">
    <property type="term" value="C:mitochondrion"/>
    <property type="evidence" value="ECO:0007669"/>
    <property type="project" value="TreeGrafter"/>
</dbReference>
<feature type="chain" id="PRO_5015125992" description="adenylate dimethylallyltransferase (ADP/ATP-dependent)" evidence="11">
    <location>
        <begin position="20"/>
        <end position="346"/>
    </location>
</feature>
<dbReference type="Gene3D" id="3.40.50.300">
    <property type="entry name" value="P-loop containing nucleotide triphosphate hydrolases"/>
    <property type="match status" value="1"/>
</dbReference>
<dbReference type="InterPro" id="IPR027417">
    <property type="entry name" value="P-loop_NTPase"/>
</dbReference>
<dbReference type="EC" id="2.5.1.112" evidence="10"/>
<name>A0A2P6PW48_ROSCH</name>
<dbReference type="GO" id="GO:0009824">
    <property type="term" value="F:AMP dimethylallyltransferase activity"/>
    <property type="evidence" value="ECO:0007669"/>
    <property type="project" value="EnsemblPlants"/>
</dbReference>
<dbReference type="GO" id="GO:0052381">
    <property type="term" value="F:tRNA dimethylallyltransferase activity"/>
    <property type="evidence" value="ECO:0007669"/>
    <property type="project" value="InterPro"/>
</dbReference>
<proteinExistence type="inferred from homology"/>
<keyword evidence="6" id="KW-0809">Transit peptide</keyword>
<dbReference type="PANTHER" id="PTHR11088">
    <property type="entry name" value="TRNA DIMETHYLALLYLTRANSFERASE"/>
    <property type="match status" value="1"/>
</dbReference>
<protein>
    <recommendedName>
        <fullName evidence="10">adenylate dimethylallyltransferase (ADP/ATP-dependent)</fullName>
        <ecNumber evidence="10">2.5.1.112</ecNumber>
    </recommendedName>
</protein>
<dbReference type="Gene3D" id="1.10.287.890">
    <property type="entry name" value="Crystal structure of tRNA isopentenylpyrophosphate transferase (bh2366) domain"/>
    <property type="match status" value="1"/>
</dbReference>
<evidence type="ECO:0000256" key="11">
    <source>
        <dbReference type="SAM" id="SignalP"/>
    </source>
</evidence>
<comment type="catalytic activity">
    <reaction evidence="7">
        <text>dimethylallyl diphosphate + ATP = N(6)-(dimethylallyl)adenosine 5'-triphosphate + diphosphate</text>
        <dbReference type="Rhea" id="RHEA:36331"/>
        <dbReference type="ChEBI" id="CHEBI:30616"/>
        <dbReference type="ChEBI" id="CHEBI:33019"/>
        <dbReference type="ChEBI" id="CHEBI:57623"/>
        <dbReference type="ChEBI" id="CHEBI:73532"/>
        <dbReference type="EC" id="2.5.1.112"/>
    </reaction>
</comment>
<evidence type="ECO:0000313" key="12">
    <source>
        <dbReference type="EMBL" id="PRQ26148.1"/>
    </source>
</evidence>
<dbReference type="GO" id="GO:0052622">
    <property type="term" value="F:ATP/ADP dimethylallyltransferase activity"/>
    <property type="evidence" value="ECO:0007669"/>
    <property type="project" value="UniProtKB-EC"/>
</dbReference>
<evidence type="ECO:0000256" key="1">
    <source>
        <dbReference type="ARBA" id="ARBA00005842"/>
    </source>
</evidence>
<dbReference type="GO" id="GO:0006400">
    <property type="term" value="P:tRNA modification"/>
    <property type="evidence" value="ECO:0007669"/>
    <property type="project" value="TreeGrafter"/>
</dbReference>
<evidence type="ECO:0000256" key="4">
    <source>
        <dbReference type="ARBA" id="ARBA00022741"/>
    </source>
</evidence>
<dbReference type="SUPFAM" id="SSF52540">
    <property type="entry name" value="P-loop containing nucleoside triphosphate hydrolases"/>
    <property type="match status" value="1"/>
</dbReference>
<dbReference type="GO" id="GO:0009691">
    <property type="term" value="P:cytokinin biosynthetic process"/>
    <property type="evidence" value="ECO:0007669"/>
    <property type="project" value="UniProtKB-KW"/>
</dbReference>
<accession>A0A2P6PW48</accession>
<evidence type="ECO:0000256" key="7">
    <source>
        <dbReference type="ARBA" id="ARBA00051744"/>
    </source>
</evidence>
<dbReference type="HAMAP" id="MF_00185">
    <property type="entry name" value="IPP_trans"/>
    <property type="match status" value="1"/>
</dbReference>
<gene>
    <name evidence="12" type="ORF">RchiOBHm_Chr6g0291431</name>
</gene>
<sequence>MFLFLLCLVSLLQIMTINMMTMCKQTQTLPNVPLSIGGGHSHNLLDVLNVHRQKDKVVIVMGATGTGKSKLSIDLATRFPAEIINSDKMQLYEGLDIATNKISPQAQRGVPHHLLGVLDPNADFSADDFCGVTCLAVESILDRDRLPIIVGGSNSYIEALIDGYDKMFRSRYDCCFLWVDVSLPVLQSFVSDRVDQMVENGMVEEVRQFFDPNADYTKGIRRAIGVPEFDDFFRNGPSLDEETRALLLEQAIIQVKDNTCKLACRQLEKIRRLRNKGWSLHPLDATEVYRKRGKEADEAWDRLVSGPSSVIVRQFIYNVKAEVPTNLTAIRVPAAMETAALAAATY</sequence>
<evidence type="ECO:0000256" key="5">
    <source>
        <dbReference type="ARBA" id="ARBA00022840"/>
    </source>
</evidence>
<keyword evidence="13" id="KW-1185">Reference proteome</keyword>
<organism evidence="12 13">
    <name type="scientific">Rosa chinensis</name>
    <name type="common">China rose</name>
    <dbReference type="NCBI Taxonomy" id="74649"/>
    <lineage>
        <taxon>Eukaryota</taxon>
        <taxon>Viridiplantae</taxon>
        <taxon>Streptophyta</taxon>
        <taxon>Embryophyta</taxon>
        <taxon>Tracheophyta</taxon>
        <taxon>Spermatophyta</taxon>
        <taxon>Magnoliopsida</taxon>
        <taxon>eudicotyledons</taxon>
        <taxon>Gunneridae</taxon>
        <taxon>Pentapetalae</taxon>
        <taxon>rosids</taxon>
        <taxon>fabids</taxon>
        <taxon>Rosales</taxon>
        <taxon>Rosaceae</taxon>
        <taxon>Rosoideae</taxon>
        <taxon>Rosoideae incertae sedis</taxon>
        <taxon>Rosa</taxon>
    </lineage>
</organism>
<comment type="catalytic activity">
    <reaction evidence="8">
        <text>dimethylallyl diphosphate + ADP = N(6)-(dimethylallyl)adenosine 5'-diphosphate + diphosphate</text>
        <dbReference type="Rhea" id="RHEA:36327"/>
        <dbReference type="ChEBI" id="CHEBI:33019"/>
        <dbReference type="ChEBI" id="CHEBI:57623"/>
        <dbReference type="ChEBI" id="CHEBI:73533"/>
        <dbReference type="ChEBI" id="CHEBI:456216"/>
        <dbReference type="EC" id="2.5.1.112"/>
    </reaction>
</comment>
<dbReference type="Gramene" id="PRQ26148">
    <property type="protein sequence ID" value="PRQ26148"/>
    <property type="gene ID" value="RchiOBHm_Chr6g0291431"/>
</dbReference>
<dbReference type="Proteomes" id="UP000238479">
    <property type="component" value="Chromosome 6"/>
</dbReference>
<keyword evidence="5" id="KW-0067">ATP-binding</keyword>
<evidence type="ECO:0000256" key="6">
    <source>
        <dbReference type="ARBA" id="ARBA00022946"/>
    </source>
</evidence>
<dbReference type="STRING" id="74649.A0A2P6PW48"/>
<evidence type="ECO:0000256" key="2">
    <source>
        <dbReference type="ARBA" id="ARBA00022679"/>
    </source>
</evidence>
<dbReference type="GO" id="GO:0005524">
    <property type="term" value="F:ATP binding"/>
    <property type="evidence" value="ECO:0007669"/>
    <property type="project" value="UniProtKB-KW"/>
</dbReference>
<keyword evidence="4" id="KW-0547">Nucleotide-binding</keyword>
<dbReference type="InterPro" id="IPR018022">
    <property type="entry name" value="IPT"/>
</dbReference>
<dbReference type="PANTHER" id="PTHR11088:SF91">
    <property type="entry name" value="ADENYLATE ISOPENTENYLTRANSFERASE 3, CHLOROPLASTIC"/>
    <property type="match status" value="1"/>
</dbReference>
<dbReference type="InterPro" id="IPR039657">
    <property type="entry name" value="Dimethylallyltransferase"/>
</dbReference>
<comment type="caution">
    <text evidence="12">The sequence shown here is derived from an EMBL/GenBank/DDBJ whole genome shotgun (WGS) entry which is preliminary data.</text>
</comment>
<evidence type="ECO:0000256" key="9">
    <source>
        <dbReference type="ARBA" id="ARBA00055191"/>
    </source>
</evidence>
<keyword evidence="3" id="KW-0203">Cytokinin biosynthesis</keyword>
<reference evidence="12 13" key="1">
    <citation type="journal article" date="2018" name="Nat. Genet.">
        <title>The Rosa genome provides new insights in the design of modern roses.</title>
        <authorList>
            <person name="Bendahmane M."/>
        </authorList>
    </citation>
    <scope>NUCLEOTIDE SEQUENCE [LARGE SCALE GENOMIC DNA]</scope>
    <source>
        <strain evidence="13">cv. Old Blush</strain>
    </source>
</reference>
<evidence type="ECO:0000313" key="13">
    <source>
        <dbReference type="Proteomes" id="UP000238479"/>
    </source>
</evidence>
<keyword evidence="2 12" id="KW-0808">Transferase</keyword>
<dbReference type="GO" id="GO:0005634">
    <property type="term" value="C:nucleus"/>
    <property type="evidence" value="ECO:0007669"/>
    <property type="project" value="EnsemblPlants"/>
</dbReference>
<keyword evidence="11" id="KW-0732">Signal</keyword>